<sequence length="299" mass="33313">MITTEGLTKSFGAVTAVEEISIKVARGEIYGLVGPDGAGKTTLIRMICGIMTPTRGRVAIGHGEQQRKNTIFGYMPQKFSLYGDLTVMENIEFFGSLYKLDGKTIRRRADEILEITGLIDFKGRFADNLSGGMKQKLALTCALISQPEMLLLDEPTFGVDPESRKEFWRILYRLNDGGMTVIVSTPYMDEAELCHRIAFMDRGKVVAVDTPVNLKNHFPYKILEIKAGHEDLDFLNSLEEVVEAGFYGDKYHVVVEDPESARRAIAGAMAEKGFNIEQINEIPPSMEDIFVSLTEKEVA</sequence>
<dbReference type="GO" id="GO:0016887">
    <property type="term" value="F:ATP hydrolysis activity"/>
    <property type="evidence" value="ECO:0007669"/>
    <property type="project" value="InterPro"/>
</dbReference>
<keyword evidence="1" id="KW-0813">Transport</keyword>
<keyword evidence="2" id="KW-0547">Nucleotide-binding</keyword>
<gene>
    <name evidence="5" type="ORF">DCCM_4194</name>
</gene>
<dbReference type="SMART" id="SM00382">
    <property type="entry name" value="AAA"/>
    <property type="match status" value="1"/>
</dbReference>
<dbReference type="InterPro" id="IPR027417">
    <property type="entry name" value="P-loop_NTPase"/>
</dbReference>
<proteinExistence type="predicted"/>
<dbReference type="AlphaFoldDB" id="A0A2L2XM94"/>
<accession>A0A2L2XM94</accession>
<dbReference type="OrthoDB" id="9804819at2"/>
<evidence type="ECO:0000256" key="1">
    <source>
        <dbReference type="ARBA" id="ARBA00022448"/>
    </source>
</evidence>
<evidence type="ECO:0000313" key="5">
    <source>
        <dbReference type="EMBL" id="GBF35071.1"/>
    </source>
</evidence>
<dbReference type="InterPro" id="IPR003439">
    <property type="entry name" value="ABC_transporter-like_ATP-bd"/>
</dbReference>
<evidence type="ECO:0000313" key="6">
    <source>
        <dbReference type="Proteomes" id="UP000239549"/>
    </source>
</evidence>
<dbReference type="InterPro" id="IPR003593">
    <property type="entry name" value="AAA+_ATPase"/>
</dbReference>
<keyword evidence="6" id="KW-1185">Reference proteome</keyword>
<protein>
    <submittedName>
        <fullName evidence="5">ABC transporter multidrug efflux pump</fullName>
    </submittedName>
</protein>
<organism evidence="5 6">
    <name type="scientific">Desulfocucumis palustris</name>
    <dbReference type="NCBI Taxonomy" id="1898651"/>
    <lineage>
        <taxon>Bacteria</taxon>
        <taxon>Bacillati</taxon>
        <taxon>Bacillota</taxon>
        <taxon>Clostridia</taxon>
        <taxon>Eubacteriales</taxon>
        <taxon>Desulfocucumaceae</taxon>
        <taxon>Desulfocucumis</taxon>
    </lineage>
</organism>
<dbReference type="Pfam" id="PF00005">
    <property type="entry name" value="ABC_tran"/>
    <property type="match status" value="1"/>
</dbReference>
<comment type="caution">
    <text evidence="5">The sequence shown here is derived from an EMBL/GenBank/DDBJ whole genome shotgun (WGS) entry which is preliminary data.</text>
</comment>
<evidence type="ECO:0000256" key="3">
    <source>
        <dbReference type="ARBA" id="ARBA00022840"/>
    </source>
</evidence>
<dbReference type="InterPro" id="IPR025302">
    <property type="entry name" value="DrrA1/2-like_C"/>
</dbReference>
<evidence type="ECO:0000259" key="4">
    <source>
        <dbReference type="PROSITE" id="PS50893"/>
    </source>
</evidence>
<name>A0A2L2XM94_9FIRM</name>
<dbReference type="PANTHER" id="PTHR43038:SF3">
    <property type="entry name" value="ABC TRANSPORTER G FAMILY MEMBER 20 ISOFORM X1"/>
    <property type="match status" value="1"/>
</dbReference>
<keyword evidence="3" id="KW-0067">ATP-binding</keyword>
<dbReference type="PROSITE" id="PS50893">
    <property type="entry name" value="ABC_TRANSPORTER_2"/>
    <property type="match status" value="1"/>
</dbReference>
<dbReference type="Proteomes" id="UP000239549">
    <property type="component" value="Unassembled WGS sequence"/>
</dbReference>
<dbReference type="PANTHER" id="PTHR43038">
    <property type="entry name" value="ATP-BINDING CASSETTE, SUB-FAMILY H, MEMBER 1"/>
    <property type="match status" value="1"/>
</dbReference>
<dbReference type="Gene3D" id="3.40.50.300">
    <property type="entry name" value="P-loop containing nucleotide triphosphate hydrolases"/>
    <property type="match status" value="1"/>
</dbReference>
<evidence type="ECO:0000256" key="2">
    <source>
        <dbReference type="ARBA" id="ARBA00022741"/>
    </source>
</evidence>
<dbReference type="Pfam" id="PF13732">
    <property type="entry name" value="DrrA1-3_C"/>
    <property type="match status" value="1"/>
</dbReference>
<dbReference type="RefSeq" id="WP_104373204.1">
    <property type="nucleotide sequence ID" value="NZ_BFAV01000157.1"/>
</dbReference>
<dbReference type="EMBL" id="BFAV01000157">
    <property type="protein sequence ID" value="GBF35071.1"/>
    <property type="molecule type" value="Genomic_DNA"/>
</dbReference>
<reference evidence="6" key="1">
    <citation type="submission" date="2018-02" db="EMBL/GenBank/DDBJ databases">
        <title>Genome sequence of Desulfocucumis palustris strain NAW-5.</title>
        <authorList>
            <person name="Watanabe M."/>
            <person name="Kojima H."/>
            <person name="Fukui M."/>
        </authorList>
    </citation>
    <scope>NUCLEOTIDE SEQUENCE [LARGE SCALE GENOMIC DNA]</scope>
    <source>
        <strain evidence="6">NAW-5</strain>
    </source>
</reference>
<dbReference type="SUPFAM" id="SSF52540">
    <property type="entry name" value="P-loop containing nucleoside triphosphate hydrolases"/>
    <property type="match status" value="1"/>
</dbReference>
<dbReference type="GO" id="GO:0005524">
    <property type="term" value="F:ATP binding"/>
    <property type="evidence" value="ECO:0007669"/>
    <property type="project" value="UniProtKB-KW"/>
</dbReference>
<feature type="domain" description="ABC transporter" evidence="4">
    <location>
        <begin position="2"/>
        <end position="227"/>
    </location>
</feature>